<name>A0A097QSE7_9EURY</name>
<evidence type="ECO:0000256" key="8">
    <source>
        <dbReference type="SAM" id="Coils"/>
    </source>
</evidence>
<accession>A0A097QSE7</accession>
<dbReference type="InterPro" id="IPR038495">
    <property type="entry name" value="ATPase_E_C"/>
</dbReference>
<dbReference type="HOGENOM" id="CLU_105846_1_0_2"/>
<dbReference type="Proteomes" id="UP000029980">
    <property type="component" value="Chromosome"/>
</dbReference>
<keyword evidence="9" id="KW-0378">Hydrolase</keyword>
<keyword evidence="10" id="KW-1185">Reference proteome</keyword>
<keyword evidence="2 7" id="KW-0813">Transport</keyword>
<evidence type="ECO:0000256" key="2">
    <source>
        <dbReference type="ARBA" id="ARBA00022448"/>
    </source>
</evidence>
<evidence type="ECO:0000313" key="9">
    <source>
        <dbReference type="EMBL" id="AIU69415.1"/>
    </source>
</evidence>
<dbReference type="GO" id="GO:0005524">
    <property type="term" value="F:ATP binding"/>
    <property type="evidence" value="ECO:0007669"/>
    <property type="project" value="UniProtKB-UniRule"/>
</dbReference>
<keyword evidence="3 7" id="KW-0375">Hydrogen ion transport</keyword>
<dbReference type="HAMAP" id="MF_00311">
    <property type="entry name" value="ATP_synth_E_arch"/>
    <property type="match status" value="1"/>
</dbReference>
<keyword evidence="7" id="KW-1003">Cell membrane</keyword>
<evidence type="ECO:0000313" key="10">
    <source>
        <dbReference type="Proteomes" id="UP000029980"/>
    </source>
</evidence>
<dbReference type="GO" id="GO:0046961">
    <property type="term" value="F:proton-transporting ATPase activity, rotational mechanism"/>
    <property type="evidence" value="ECO:0007669"/>
    <property type="project" value="InterPro"/>
</dbReference>
<dbReference type="EMBL" id="CP008887">
    <property type="protein sequence ID" value="AIU69415.1"/>
    <property type="molecule type" value="Genomic_DNA"/>
</dbReference>
<evidence type="ECO:0000256" key="3">
    <source>
        <dbReference type="ARBA" id="ARBA00022781"/>
    </source>
</evidence>
<dbReference type="AlphaFoldDB" id="A0A097QSE7"/>
<comment type="subunit">
    <text evidence="7">Has multiple subunits with at least A(3), B(3), C, D, E, F, H, I and proteolipid K(x).</text>
</comment>
<comment type="similarity">
    <text evidence="1 7">Belongs to the V-ATPase E subunit family.</text>
</comment>
<evidence type="ECO:0000256" key="5">
    <source>
        <dbReference type="ARBA" id="ARBA00023136"/>
    </source>
</evidence>
<dbReference type="NCBIfam" id="NF003049">
    <property type="entry name" value="PRK03963.1"/>
    <property type="match status" value="1"/>
</dbReference>
<gene>
    <name evidence="7" type="primary">atpE</name>
    <name evidence="9" type="ORF">TEU_03115</name>
</gene>
<comment type="subcellular location">
    <subcellularLocation>
        <location evidence="7">Cell membrane</location>
        <topology evidence="7">Peripheral membrane protein</topology>
    </subcellularLocation>
</comment>
<keyword evidence="5 7" id="KW-0472">Membrane</keyword>
<keyword evidence="6 7" id="KW-0066">ATP synthesis</keyword>
<dbReference type="KEGG" id="teu:TEU_03115"/>
<dbReference type="RefSeq" id="WP_050002394.1">
    <property type="nucleotide sequence ID" value="NZ_CP008887.1"/>
</dbReference>
<reference evidence="9 10" key="1">
    <citation type="journal article" date="2015" name="Int. J. Syst. Evol. Microbiol.">
        <title>Thermococcus eurythermalis sp. nov., a conditional piezophilic hyperthermophilic archaeon with a wide temperature range isolated from an oil-immersed chimney in the Guaymas Basin.</title>
        <authorList>
            <person name="Zhao W."/>
            <person name="Zeng X."/>
            <person name="Xiao X."/>
        </authorList>
    </citation>
    <scope>NUCLEOTIDE SEQUENCE [LARGE SCALE GENOMIC DNA]</scope>
    <source>
        <strain evidence="9 10">A501</strain>
    </source>
</reference>
<feature type="coiled-coil region" evidence="8">
    <location>
        <begin position="73"/>
        <end position="100"/>
    </location>
</feature>
<organism evidence="9 10">
    <name type="scientific">Thermococcus eurythermalis</name>
    <dbReference type="NCBI Taxonomy" id="1505907"/>
    <lineage>
        <taxon>Archaea</taxon>
        <taxon>Methanobacteriati</taxon>
        <taxon>Methanobacteriota</taxon>
        <taxon>Thermococci</taxon>
        <taxon>Thermococcales</taxon>
        <taxon>Thermococcaceae</taxon>
        <taxon>Thermococcus</taxon>
    </lineage>
</organism>
<dbReference type="SUPFAM" id="SSF160527">
    <property type="entry name" value="V-type ATPase subunit E-like"/>
    <property type="match status" value="1"/>
</dbReference>
<protein>
    <recommendedName>
        <fullName evidence="7">A-type ATP synthase subunit E</fullName>
    </recommendedName>
</protein>
<dbReference type="PANTHER" id="PTHR45715">
    <property type="entry name" value="ATPASE H+-TRANSPORTING V1 SUBUNIT E1A-RELATED"/>
    <property type="match status" value="1"/>
</dbReference>
<dbReference type="Pfam" id="PF01991">
    <property type="entry name" value="vATP-synt_E"/>
    <property type="match status" value="1"/>
</dbReference>
<keyword evidence="4 7" id="KW-0406">Ion transport</keyword>
<dbReference type="GO" id="GO:0016787">
    <property type="term" value="F:hydrolase activity"/>
    <property type="evidence" value="ECO:0007669"/>
    <property type="project" value="UniProtKB-KW"/>
</dbReference>
<dbReference type="SMR" id="A0A097QSE7"/>
<dbReference type="GeneID" id="25152424"/>
<dbReference type="GO" id="GO:0042777">
    <property type="term" value="P:proton motive force-driven plasma membrane ATP synthesis"/>
    <property type="evidence" value="ECO:0007669"/>
    <property type="project" value="UniProtKB-UniRule"/>
</dbReference>
<dbReference type="InterPro" id="IPR002842">
    <property type="entry name" value="ATPase_V1_Esu"/>
</dbReference>
<feature type="coiled-coil region" evidence="8">
    <location>
        <begin position="12"/>
        <end position="46"/>
    </location>
</feature>
<proteinExistence type="inferred from homology"/>
<dbReference type="GO" id="GO:0033178">
    <property type="term" value="C:proton-transporting two-sector ATPase complex, catalytic domain"/>
    <property type="evidence" value="ECO:0007669"/>
    <property type="project" value="InterPro"/>
</dbReference>
<evidence type="ECO:0000256" key="7">
    <source>
        <dbReference type="HAMAP-Rule" id="MF_00311"/>
    </source>
</evidence>
<keyword evidence="8" id="KW-0175">Coiled coil</keyword>
<evidence type="ECO:0000256" key="1">
    <source>
        <dbReference type="ARBA" id="ARBA00005901"/>
    </source>
</evidence>
<dbReference type="GO" id="GO:0046933">
    <property type="term" value="F:proton-transporting ATP synthase activity, rotational mechanism"/>
    <property type="evidence" value="ECO:0007669"/>
    <property type="project" value="UniProtKB-UniRule"/>
</dbReference>
<dbReference type="OrthoDB" id="4691at2157"/>
<dbReference type="STRING" id="1505907.TEU_03115"/>
<comment type="function">
    <text evidence="7">Component of the A-type ATP synthase that produces ATP from ADP in the presence of a proton gradient across the membrane.</text>
</comment>
<dbReference type="Gene3D" id="1.20.5.620">
    <property type="entry name" value="F1F0 ATP synthase subunit B, membrane domain"/>
    <property type="match status" value="1"/>
</dbReference>
<evidence type="ECO:0000256" key="6">
    <source>
        <dbReference type="ARBA" id="ARBA00023310"/>
    </source>
</evidence>
<evidence type="ECO:0000256" key="4">
    <source>
        <dbReference type="ARBA" id="ARBA00023065"/>
    </source>
</evidence>
<dbReference type="GO" id="GO:0005886">
    <property type="term" value="C:plasma membrane"/>
    <property type="evidence" value="ECO:0007669"/>
    <property type="project" value="UniProtKB-SubCell"/>
</dbReference>
<sequence>MEGAELIIQEINREAEQKIQYIINEAKEEAEKLKEEARKRAEAKVEWILRKAKTQAEIEKQRIIANAKLEVRKKKLAAQEELIRKVLESLKERLASLSEDEYFPMVVGLTANAVEELGVDRVVLRSNDRTLKLIVERLSEFKEKLREALGKDVEVIVGEPIQTIGGVLVESPDGTVRVDNTFESRIARFESELRATIAKALFG</sequence>
<dbReference type="Gene3D" id="3.30.2320.30">
    <property type="entry name" value="ATP synthase, E subunit, C-terminal"/>
    <property type="match status" value="1"/>
</dbReference>